<evidence type="ECO:0000313" key="2">
    <source>
        <dbReference type="Proteomes" id="UP000469421"/>
    </source>
</evidence>
<comment type="caution">
    <text evidence="1">The sequence shown here is derived from an EMBL/GenBank/DDBJ whole genome shotgun (WGS) entry which is preliminary data.</text>
</comment>
<keyword evidence="2" id="KW-1185">Reference proteome</keyword>
<dbReference type="Gene3D" id="1.20.910.10">
    <property type="entry name" value="Heme oxygenase-like"/>
    <property type="match status" value="1"/>
</dbReference>
<accession>A0A6N7LU38</accession>
<organism evidence="1 2">
    <name type="scientific">Alcanivorax sediminis</name>
    <dbReference type="NCBI Taxonomy" id="2663008"/>
    <lineage>
        <taxon>Bacteria</taxon>
        <taxon>Pseudomonadati</taxon>
        <taxon>Pseudomonadota</taxon>
        <taxon>Gammaproteobacteria</taxon>
        <taxon>Oceanospirillales</taxon>
        <taxon>Alcanivoracaceae</taxon>
        <taxon>Alcanivorax</taxon>
    </lineage>
</organism>
<proteinExistence type="predicted"/>
<sequence length="244" mass="27975">MRAANYKKALEITAHSPWAQQFWDELVPLKDQVVHHPLFTEMGSGALSLPRFRSALLNFYPLVENFPKYMGLNLAKTRPGRQPGHEEAKNWLIGNIKIEQRHAYWYQDWAMGFGLTLHDLEFVDPPAAMDAVNHYLWSIGRQASLEEGIAATNLAIEWATGEWSQSVVKGMKAYEEQGVATINRHSMAWLRAHASYDDDHPHEAMELIKLICVDDDSRQRAHMAAFKGLEYYVHALDYCYENAD</sequence>
<dbReference type="Pfam" id="PF14518">
    <property type="entry name" value="Haem_oxygenas_2"/>
    <property type="match status" value="1"/>
</dbReference>
<reference evidence="1 2" key="1">
    <citation type="submission" date="2019-10" db="EMBL/GenBank/DDBJ databases">
        <title>Alcanivorax sp.PA15-N-34 draft genome sequence.</title>
        <authorList>
            <person name="Liao X."/>
            <person name="Shao Z."/>
        </authorList>
    </citation>
    <scope>NUCLEOTIDE SEQUENCE [LARGE SCALE GENOMIC DNA]</scope>
    <source>
        <strain evidence="1 2">PA15-N-34</strain>
    </source>
</reference>
<protein>
    <submittedName>
        <fullName evidence="1">Iron-containing redox enzyme family protein</fullName>
    </submittedName>
</protein>
<evidence type="ECO:0000313" key="1">
    <source>
        <dbReference type="EMBL" id="MQX53822.1"/>
    </source>
</evidence>
<dbReference type="Proteomes" id="UP000469421">
    <property type="component" value="Unassembled WGS sequence"/>
</dbReference>
<name>A0A6N7LU38_9GAMM</name>
<dbReference type="RefSeq" id="WP_153501175.1">
    <property type="nucleotide sequence ID" value="NZ_WIRE01000001.1"/>
</dbReference>
<dbReference type="EMBL" id="WIRE01000001">
    <property type="protein sequence ID" value="MQX53822.1"/>
    <property type="molecule type" value="Genomic_DNA"/>
</dbReference>
<dbReference type="AlphaFoldDB" id="A0A6N7LU38"/>
<gene>
    <name evidence="1" type="ORF">GFN93_11220</name>
</gene>
<dbReference type="SUPFAM" id="SSF48613">
    <property type="entry name" value="Heme oxygenase-like"/>
    <property type="match status" value="1"/>
</dbReference>
<dbReference type="InterPro" id="IPR016084">
    <property type="entry name" value="Haem_Oase-like_multi-hlx"/>
</dbReference>